<feature type="transmembrane region" description="Helical" evidence="1">
    <location>
        <begin position="247"/>
        <end position="269"/>
    </location>
</feature>
<sequence>MKSQIIFSTVMNEVGGFLKTHLIRKMNEEKLIKVLISVIFVFGLIITIPIVSRTMAHADEYQFYLNAFTIMAGKELHNYIHVALTEYLLAGFFSFINLFTSSGVNFPQGDPSLASYFWGHWFGFILYILAYVLGLIVLQKNETKIKLRLVFFSILYFASPGMLERFLRINSDSMMMVVFLNYLIVSFWIQKNKPSVGKTFIINLVFLFLGSFTNLKSLFLFFPIFSITTINSFLWSRQKHTVLSLNYLYKFILYTSGIFFGGVLLWVTFMPKPFDYIRFWYGVKKATVHGTQFDFDYPSQSFGSWKVYIYDFFAEYLGLTALMAVMLIIIIFIIVKKNDLRMLFNKILQGISVVKVKGVFDGDLYPYTGLILTLSLIFYYLGVSLRVVHWSRWGVPIGFLGIMLISAVLEKAVLLLDPLKRWSIKKIFLGFLGFFMIAVSLRILITVDMIRTDFPEKGNFPLTFIDTEKLALDLGIPKKEMIQRMMWFTGYTPNIGTESLEKITDEKNKDVRYVLWPYWNIGLVYTKKNVDLGTHNQRAFIDKYAEEIFYRFPTFSAFYMHITKYFAWRVLGITWNPELDSLLETQYAVIKLKDRVSDISLNYSVGFNDMSHYFFPKSLTFNMATLKDGYMFPPCYSYPDTKYLSDGKRVEPPIDIGIGARTAGLYCHSTRFRIFFKGTYRIRVEGLPENEDNIQKVFSNISTLSWDPNTKTATIKAESTMIPGDFGVATKEENIPGLQFRVFYTN</sequence>
<feature type="transmembrane region" description="Helical" evidence="1">
    <location>
        <begin position="31"/>
        <end position="51"/>
    </location>
</feature>
<feature type="transmembrane region" description="Helical" evidence="1">
    <location>
        <begin position="169"/>
        <end position="189"/>
    </location>
</feature>
<feature type="transmembrane region" description="Helical" evidence="1">
    <location>
        <begin position="145"/>
        <end position="163"/>
    </location>
</feature>
<evidence type="ECO:0000313" key="2">
    <source>
        <dbReference type="EMBL" id="PIS23253.1"/>
    </source>
</evidence>
<feature type="transmembrane region" description="Helical" evidence="1">
    <location>
        <begin position="118"/>
        <end position="138"/>
    </location>
</feature>
<dbReference type="Proteomes" id="UP000230340">
    <property type="component" value="Unassembled WGS sequence"/>
</dbReference>
<reference evidence="3" key="1">
    <citation type="submission" date="2017-09" db="EMBL/GenBank/DDBJ databases">
        <title>Depth-based differentiation of microbial function through sediment-hosted aquifers and enrichment of novel symbionts in the deep terrestrial subsurface.</title>
        <authorList>
            <person name="Probst A.J."/>
            <person name="Ladd B."/>
            <person name="Jarett J.K."/>
            <person name="Geller-Mcgrath D.E."/>
            <person name="Sieber C.M.K."/>
            <person name="Emerson J.B."/>
            <person name="Anantharaman K."/>
            <person name="Thomas B.C."/>
            <person name="Malmstrom R."/>
            <person name="Stieglmeier M."/>
            <person name="Klingl A."/>
            <person name="Woyke T."/>
            <person name="Ryan C.M."/>
            <person name="Banfield J.F."/>
        </authorList>
    </citation>
    <scope>NUCLEOTIDE SEQUENCE [LARGE SCALE GENOMIC DNA]</scope>
</reference>
<comment type="caution">
    <text evidence="2">The sequence shown here is derived from an EMBL/GenBank/DDBJ whole genome shotgun (WGS) entry which is preliminary data.</text>
</comment>
<feature type="transmembrane region" description="Helical" evidence="1">
    <location>
        <begin position="196"/>
        <end position="212"/>
    </location>
</feature>
<dbReference type="AlphaFoldDB" id="A0A2H0XEA7"/>
<feature type="transmembrane region" description="Helical" evidence="1">
    <location>
        <begin position="364"/>
        <end position="381"/>
    </location>
</feature>
<evidence type="ECO:0000256" key="1">
    <source>
        <dbReference type="SAM" id="Phobius"/>
    </source>
</evidence>
<evidence type="ECO:0000313" key="3">
    <source>
        <dbReference type="Proteomes" id="UP000230340"/>
    </source>
</evidence>
<name>A0A2H0XEA7_UNCKA</name>
<feature type="transmembrane region" description="Helical" evidence="1">
    <location>
        <begin position="316"/>
        <end position="335"/>
    </location>
</feature>
<gene>
    <name evidence="2" type="ORF">COT49_00990</name>
</gene>
<dbReference type="EMBL" id="PEYT01000006">
    <property type="protein sequence ID" value="PIS23253.1"/>
    <property type="molecule type" value="Genomic_DNA"/>
</dbReference>
<organism evidence="2 3">
    <name type="scientific">candidate division WWE3 bacterium CG08_land_8_20_14_0_20_40_13</name>
    <dbReference type="NCBI Taxonomy" id="1975084"/>
    <lineage>
        <taxon>Bacteria</taxon>
        <taxon>Katanobacteria</taxon>
    </lineage>
</organism>
<feature type="transmembrane region" description="Helical" evidence="1">
    <location>
        <begin position="393"/>
        <end position="415"/>
    </location>
</feature>
<protein>
    <submittedName>
        <fullName evidence="2">Uncharacterized protein</fullName>
    </submittedName>
</protein>
<keyword evidence="1" id="KW-0812">Transmembrane</keyword>
<accession>A0A2H0XEA7</accession>
<keyword evidence="1" id="KW-1133">Transmembrane helix</keyword>
<keyword evidence="1" id="KW-0472">Membrane</keyword>
<feature type="transmembrane region" description="Helical" evidence="1">
    <location>
        <begin position="218"/>
        <end position="235"/>
    </location>
</feature>
<proteinExistence type="predicted"/>
<feature type="transmembrane region" description="Helical" evidence="1">
    <location>
        <begin position="427"/>
        <end position="445"/>
    </location>
</feature>